<dbReference type="OrthoDB" id="7388at2157"/>
<accession>B8GJQ3</accession>
<dbReference type="GO" id="GO:0005829">
    <property type="term" value="C:cytosol"/>
    <property type="evidence" value="ECO:0007669"/>
    <property type="project" value="TreeGrafter"/>
</dbReference>
<sequence length="224" mass="25112">MITLLQHGSGEQAGRILPLLDQWDVTCTVLHLYEGETVPIEQVEELIVLGGLMSVNDEQEYPFLAAEKNLIRTMIKEGRPVLGICLGAQMIAAALGYRVFDMTPEQGWYRVRRTPGGDAWFPAEVPVFEWHHQTFELPDGATLLYQGEGTCPQGFIYRSALGVQFHPEATIPIIDHWTAGLSPAERDTIIQQSMQRENQSNLLCSTLLAWFHTRRSISTGSTPF</sequence>
<dbReference type="Gene3D" id="3.40.50.880">
    <property type="match status" value="1"/>
</dbReference>
<feature type="domain" description="Glutamine amidotransferase" evidence="1">
    <location>
        <begin position="25"/>
        <end position="170"/>
    </location>
</feature>
<reference evidence="2 3" key="1">
    <citation type="journal article" date="2015" name="Genome Announc.">
        <title>Complete Genome Sequence of Methanosphaerula palustris E1-9CT, a Hydrogenotrophic Methanogen Isolated from a Minerotrophic Fen Peatland.</title>
        <authorList>
            <person name="Cadillo-Quiroz H."/>
            <person name="Browne P."/>
            <person name="Kyrpides N."/>
            <person name="Woyke T."/>
            <person name="Goodwin L."/>
            <person name="Detter C."/>
            <person name="Yavitt J.B."/>
            <person name="Zinder S.H."/>
        </authorList>
    </citation>
    <scope>NUCLEOTIDE SEQUENCE [LARGE SCALE GENOMIC DNA]</scope>
    <source>
        <strain evidence="3">ATCC BAA-1556 / DSM 19958 / E1-9c</strain>
    </source>
</reference>
<proteinExistence type="predicted"/>
<name>B8GJQ3_METPE</name>
<dbReference type="InterPro" id="IPR017926">
    <property type="entry name" value="GATASE"/>
</dbReference>
<keyword evidence="2" id="KW-0315">Glutamine amidotransferase</keyword>
<dbReference type="PRINTS" id="PR00096">
    <property type="entry name" value="GATASE"/>
</dbReference>
<dbReference type="PROSITE" id="PS51273">
    <property type="entry name" value="GATASE_TYPE_1"/>
    <property type="match status" value="1"/>
</dbReference>
<keyword evidence="2" id="KW-0808">Transferase</keyword>
<dbReference type="HOGENOM" id="CLU_054974_3_2_2"/>
<organism evidence="2 3">
    <name type="scientific">Methanosphaerula palustris (strain ATCC BAA-1556 / DSM 19958 / E1-9c)</name>
    <dbReference type="NCBI Taxonomy" id="521011"/>
    <lineage>
        <taxon>Archaea</taxon>
        <taxon>Methanobacteriati</taxon>
        <taxon>Methanobacteriota</taxon>
        <taxon>Stenosarchaea group</taxon>
        <taxon>Methanomicrobia</taxon>
        <taxon>Methanomicrobiales</taxon>
        <taxon>Methanoregulaceae</taxon>
        <taxon>Methanosphaerula</taxon>
    </lineage>
</organism>
<keyword evidence="3" id="KW-1185">Reference proteome</keyword>
<dbReference type="eggNOG" id="arCOG00090">
    <property type="taxonomic scope" value="Archaea"/>
</dbReference>
<dbReference type="AlphaFoldDB" id="B8GJQ3"/>
<gene>
    <name evidence="2" type="ordered locus">Mpal_0325</name>
</gene>
<dbReference type="PANTHER" id="PTHR42695">
    <property type="entry name" value="GLUTAMINE AMIDOTRANSFERASE YLR126C-RELATED"/>
    <property type="match status" value="1"/>
</dbReference>
<dbReference type="PANTHER" id="PTHR42695:SF5">
    <property type="entry name" value="GLUTAMINE AMIDOTRANSFERASE YLR126C-RELATED"/>
    <property type="match status" value="1"/>
</dbReference>
<dbReference type="KEGG" id="mpl:Mpal_0325"/>
<protein>
    <submittedName>
        <fullName evidence="2">Glutamine amidotransferase class-I</fullName>
    </submittedName>
</protein>
<dbReference type="RefSeq" id="WP_012617026.1">
    <property type="nucleotide sequence ID" value="NC_011832.1"/>
</dbReference>
<dbReference type="InterPro" id="IPR029062">
    <property type="entry name" value="Class_I_gatase-like"/>
</dbReference>
<dbReference type="GO" id="GO:0016740">
    <property type="term" value="F:transferase activity"/>
    <property type="evidence" value="ECO:0007669"/>
    <property type="project" value="UniProtKB-KW"/>
</dbReference>
<dbReference type="EMBL" id="CP001338">
    <property type="protein sequence ID" value="ACL15707.1"/>
    <property type="molecule type" value="Genomic_DNA"/>
</dbReference>
<dbReference type="Proteomes" id="UP000002457">
    <property type="component" value="Chromosome"/>
</dbReference>
<evidence type="ECO:0000313" key="3">
    <source>
        <dbReference type="Proteomes" id="UP000002457"/>
    </source>
</evidence>
<dbReference type="CDD" id="cd01741">
    <property type="entry name" value="GATase1_1"/>
    <property type="match status" value="1"/>
</dbReference>
<dbReference type="Pfam" id="PF00117">
    <property type="entry name" value="GATase"/>
    <property type="match status" value="1"/>
</dbReference>
<dbReference type="GeneID" id="7272626"/>
<dbReference type="SUPFAM" id="SSF52317">
    <property type="entry name" value="Class I glutamine amidotransferase-like"/>
    <property type="match status" value="1"/>
</dbReference>
<evidence type="ECO:0000259" key="1">
    <source>
        <dbReference type="Pfam" id="PF00117"/>
    </source>
</evidence>
<dbReference type="InterPro" id="IPR044992">
    <property type="entry name" value="ChyE-like"/>
</dbReference>
<evidence type="ECO:0000313" key="2">
    <source>
        <dbReference type="EMBL" id="ACL15707.1"/>
    </source>
</evidence>
<dbReference type="STRING" id="521011.Mpal_0325"/>